<protein>
    <recommendedName>
        <fullName evidence="3">NHL repeat family protein</fullName>
    </recommendedName>
</protein>
<dbReference type="AlphaFoldDB" id="A0A7K2IYZ1"/>
<evidence type="ECO:0000313" key="2">
    <source>
        <dbReference type="Proteomes" id="UP000467124"/>
    </source>
</evidence>
<gene>
    <name evidence="1" type="ORF">GTW20_22970</name>
</gene>
<evidence type="ECO:0008006" key="3">
    <source>
        <dbReference type="Google" id="ProtNLM"/>
    </source>
</evidence>
<dbReference type="EMBL" id="WWHY01000001">
    <property type="protein sequence ID" value="MYR35044.1"/>
    <property type="molecule type" value="Genomic_DNA"/>
</dbReference>
<evidence type="ECO:0000313" key="1">
    <source>
        <dbReference type="EMBL" id="MYR35044.1"/>
    </source>
</evidence>
<dbReference type="Proteomes" id="UP000467124">
    <property type="component" value="Unassembled WGS sequence"/>
</dbReference>
<dbReference type="SUPFAM" id="SSF75011">
    <property type="entry name" value="3-carboxy-cis,cis-mucoante lactonizing enzyme"/>
    <property type="match status" value="1"/>
</dbReference>
<proteinExistence type="predicted"/>
<sequence>MSLTEVGRHGISGLRTQAYGLTSDGEVVRLLVGDSTYYIYFSGDLIRLEGAFDGVNYISRSQGRFFLSKRSLASTWKATPVYIVDDSGRVDGRIEISGPCSKILVDPHSRIWVGYSDSGSLAIPELGSPLSGFESSDIGYDFPGVACWQESGVVSWRMKDFGIYSDKFLHCHAMGFHKDQIIALADQGNSMILIDMNGDISNIETPVLAPLGIAAQGDEFAFLGRYELGKRRGYRDREVFIFEINGNSVDLKDVQPLKIRDPNIPGTPREVISFENSIFMHFGDRDDLYVIRLE</sequence>
<accession>A0A7K2IYZ1</accession>
<comment type="caution">
    <text evidence="1">The sequence shown here is derived from an EMBL/GenBank/DDBJ whole genome shotgun (WGS) entry which is preliminary data.</text>
</comment>
<name>A0A7K2IYZ1_9ACTN</name>
<reference evidence="1 2" key="1">
    <citation type="journal article" date="2019" name="Nat. Commun.">
        <title>The antimicrobial potential of Streptomyces from insect microbiomes.</title>
        <authorList>
            <person name="Chevrette M.G."/>
            <person name="Carlson C.M."/>
            <person name="Ortega H.E."/>
            <person name="Thomas C."/>
            <person name="Ananiev G.E."/>
            <person name="Barns K.J."/>
            <person name="Book A.J."/>
            <person name="Cagnazzo J."/>
            <person name="Carlos C."/>
            <person name="Flanigan W."/>
            <person name="Grubbs K.J."/>
            <person name="Horn H.A."/>
            <person name="Hoffmann F.M."/>
            <person name="Klassen J.L."/>
            <person name="Knack J.J."/>
            <person name="Lewin G.R."/>
            <person name="McDonald B.R."/>
            <person name="Muller L."/>
            <person name="Melo W.G.P."/>
            <person name="Pinto-Tomas A.A."/>
            <person name="Schmitz A."/>
            <person name="Wendt-Pienkowski E."/>
            <person name="Wildman S."/>
            <person name="Zhao M."/>
            <person name="Zhang F."/>
            <person name="Bugni T.S."/>
            <person name="Andes D.R."/>
            <person name="Pupo M.T."/>
            <person name="Currie C.R."/>
        </authorList>
    </citation>
    <scope>NUCLEOTIDE SEQUENCE [LARGE SCALE GENOMIC DNA]</scope>
    <source>
        <strain evidence="1 2">SID5840</strain>
    </source>
</reference>
<dbReference type="RefSeq" id="WP_161111855.1">
    <property type="nucleotide sequence ID" value="NZ_JBHXVI010000003.1"/>
</dbReference>
<organism evidence="1 2">
    <name type="scientific">Nocardiopsis alba</name>
    <dbReference type="NCBI Taxonomy" id="53437"/>
    <lineage>
        <taxon>Bacteria</taxon>
        <taxon>Bacillati</taxon>
        <taxon>Actinomycetota</taxon>
        <taxon>Actinomycetes</taxon>
        <taxon>Streptosporangiales</taxon>
        <taxon>Nocardiopsidaceae</taxon>
        <taxon>Nocardiopsis</taxon>
    </lineage>
</organism>